<accession>A0A2L0EIC7</accession>
<dbReference type="AlphaFoldDB" id="A0A2L0EIC7"/>
<sequence>MAARKGDHVFNNVVAKLTKAFDAGLRAYFSEATRKIDPADRASLSRGAPAVRQQWMARHMPRTLTALSGFKESPELVGIREGLQTVTFEGGDVNGPAYSGHAQEFEEATLAFFRKLALTGSYLDENTLLPDIAQVRRAFQHMAEAAEDPGALERLLEQHKGDPRELARVQAEIEQVRGSLRWAWARCEQLYRMATNELLRL</sequence>
<organism evidence="1 2">
    <name type="scientific">Sorangium cellulosum</name>
    <name type="common">Polyangium cellulosum</name>
    <dbReference type="NCBI Taxonomy" id="56"/>
    <lineage>
        <taxon>Bacteria</taxon>
        <taxon>Pseudomonadati</taxon>
        <taxon>Myxococcota</taxon>
        <taxon>Polyangia</taxon>
        <taxon>Polyangiales</taxon>
        <taxon>Polyangiaceae</taxon>
        <taxon>Sorangium</taxon>
    </lineage>
</organism>
<dbReference type="EMBL" id="CP012673">
    <property type="protein sequence ID" value="AUX39055.1"/>
    <property type="molecule type" value="Genomic_DNA"/>
</dbReference>
<evidence type="ECO:0000313" key="2">
    <source>
        <dbReference type="Proteomes" id="UP000238348"/>
    </source>
</evidence>
<reference evidence="1 2" key="1">
    <citation type="submission" date="2015-09" db="EMBL/GenBank/DDBJ databases">
        <title>Sorangium comparison.</title>
        <authorList>
            <person name="Zaburannyi N."/>
            <person name="Bunk B."/>
            <person name="Overmann J."/>
            <person name="Mueller R."/>
        </authorList>
    </citation>
    <scope>NUCLEOTIDE SEQUENCE [LARGE SCALE GENOMIC DNA]</scope>
    <source>
        <strain evidence="1 2">So ce26</strain>
    </source>
</reference>
<name>A0A2L0EIC7_SORCE</name>
<proteinExistence type="predicted"/>
<dbReference type="RefSeq" id="WP_104977081.1">
    <property type="nucleotide sequence ID" value="NZ_CP012673.1"/>
</dbReference>
<gene>
    <name evidence="1" type="ORF">SOCE26_004370</name>
</gene>
<evidence type="ECO:0000313" key="1">
    <source>
        <dbReference type="EMBL" id="AUX39055.1"/>
    </source>
</evidence>
<dbReference type="Proteomes" id="UP000238348">
    <property type="component" value="Chromosome"/>
</dbReference>
<protein>
    <submittedName>
        <fullName evidence="1">Uncharacterized protein</fullName>
    </submittedName>
</protein>
<dbReference type="OrthoDB" id="5512044at2"/>